<dbReference type="GO" id="GO:0046872">
    <property type="term" value="F:metal ion binding"/>
    <property type="evidence" value="ECO:0007669"/>
    <property type="project" value="UniProtKB-KW"/>
</dbReference>
<name>A0A1M2VM49_TRAPU</name>
<dbReference type="EMBL" id="MNAD01001019">
    <property type="protein sequence ID" value="OJT08675.1"/>
    <property type="molecule type" value="Genomic_DNA"/>
</dbReference>
<protein>
    <submittedName>
        <fullName evidence="5">Indoleamine 2,3-dioxygenase 2</fullName>
    </submittedName>
</protein>
<dbReference type="AlphaFoldDB" id="A0A1M2VM49"/>
<reference evidence="5 6" key="1">
    <citation type="submission" date="2016-10" db="EMBL/GenBank/DDBJ databases">
        <title>Genome sequence of the basidiomycete white-rot fungus Trametes pubescens.</title>
        <authorList>
            <person name="Makela M.R."/>
            <person name="Granchi Z."/>
            <person name="Peng M."/>
            <person name="De Vries R.P."/>
            <person name="Grigoriev I."/>
            <person name="Riley R."/>
            <person name="Hilden K."/>
        </authorList>
    </citation>
    <scope>NUCLEOTIDE SEQUENCE [LARGE SCALE GENOMIC DNA]</scope>
    <source>
        <strain evidence="5 6">FBCC735</strain>
    </source>
</reference>
<keyword evidence="3 4" id="KW-0408">Iron</keyword>
<dbReference type="GO" id="GO:0005737">
    <property type="term" value="C:cytoplasm"/>
    <property type="evidence" value="ECO:0007669"/>
    <property type="project" value="TreeGrafter"/>
</dbReference>
<accession>A0A1M2VM49</accession>
<comment type="caution">
    <text evidence="5">The sequence shown here is derived from an EMBL/GenBank/DDBJ whole genome shotgun (WGS) entry which is preliminary data.</text>
</comment>
<dbReference type="OrthoDB" id="540174at2759"/>
<gene>
    <name evidence="5" type="ORF">TRAPUB_401</name>
</gene>
<keyword evidence="5" id="KW-0560">Oxidoreductase</keyword>
<evidence type="ECO:0000313" key="5">
    <source>
        <dbReference type="EMBL" id="OJT08675.1"/>
    </source>
</evidence>
<dbReference type="Gene3D" id="1.20.58.480">
    <property type="match status" value="1"/>
</dbReference>
<dbReference type="Proteomes" id="UP000184267">
    <property type="component" value="Unassembled WGS sequence"/>
</dbReference>
<keyword evidence="4" id="KW-0349">Heme</keyword>
<dbReference type="PANTHER" id="PTHR28657">
    <property type="entry name" value="INDOLEAMINE 2,3-DIOXYGENASE"/>
    <property type="match status" value="1"/>
</dbReference>
<dbReference type="GO" id="GO:0033754">
    <property type="term" value="F:indoleamine 2,3-dioxygenase activity"/>
    <property type="evidence" value="ECO:0007669"/>
    <property type="project" value="TreeGrafter"/>
</dbReference>
<feature type="binding site" description="proximal binding residue" evidence="4">
    <location>
        <position position="407"/>
    </location>
    <ligand>
        <name>heme b</name>
        <dbReference type="ChEBI" id="CHEBI:60344"/>
    </ligand>
    <ligandPart>
        <name>Fe</name>
        <dbReference type="ChEBI" id="CHEBI:18248"/>
    </ligandPart>
</feature>
<dbReference type="InterPro" id="IPR037217">
    <property type="entry name" value="Trp/Indoleamine_2_3_dOase-like"/>
</dbReference>
<dbReference type="PANTHER" id="PTHR28657:SF5">
    <property type="entry name" value="INDOLEAMINE 2,3-DIOXYGENASE"/>
    <property type="match status" value="1"/>
</dbReference>
<evidence type="ECO:0000256" key="2">
    <source>
        <dbReference type="ARBA" id="ARBA00022723"/>
    </source>
</evidence>
<evidence type="ECO:0000313" key="6">
    <source>
        <dbReference type="Proteomes" id="UP000184267"/>
    </source>
</evidence>
<dbReference type="InterPro" id="IPR000898">
    <property type="entry name" value="Indolamine_dOase"/>
</dbReference>
<organism evidence="5 6">
    <name type="scientific">Trametes pubescens</name>
    <name type="common">White-rot fungus</name>
    <dbReference type="NCBI Taxonomy" id="154538"/>
    <lineage>
        <taxon>Eukaryota</taxon>
        <taxon>Fungi</taxon>
        <taxon>Dikarya</taxon>
        <taxon>Basidiomycota</taxon>
        <taxon>Agaricomycotina</taxon>
        <taxon>Agaricomycetes</taxon>
        <taxon>Polyporales</taxon>
        <taxon>Polyporaceae</taxon>
        <taxon>Trametes</taxon>
    </lineage>
</organism>
<dbReference type="GO" id="GO:0034354">
    <property type="term" value="P:'de novo' NAD+ biosynthetic process from L-tryptophan"/>
    <property type="evidence" value="ECO:0007669"/>
    <property type="project" value="TreeGrafter"/>
</dbReference>
<evidence type="ECO:0000256" key="3">
    <source>
        <dbReference type="ARBA" id="ARBA00023004"/>
    </source>
</evidence>
<keyword evidence="6" id="KW-1185">Reference proteome</keyword>
<dbReference type="GO" id="GO:0020037">
    <property type="term" value="F:heme binding"/>
    <property type="evidence" value="ECO:0007669"/>
    <property type="project" value="InterPro"/>
</dbReference>
<keyword evidence="2 4" id="KW-0479">Metal-binding</keyword>
<proteinExistence type="inferred from homology"/>
<evidence type="ECO:0000256" key="1">
    <source>
        <dbReference type="ARBA" id="ARBA00007119"/>
    </source>
</evidence>
<keyword evidence="5" id="KW-0223">Dioxygenase</keyword>
<dbReference type="GO" id="GO:0019441">
    <property type="term" value="P:L-tryptophan catabolic process to kynurenine"/>
    <property type="evidence" value="ECO:0007669"/>
    <property type="project" value="InterPro"/>
</dbReference>
<dbReference type="Pfam" id="PF01231">
    <property type="entry name" value="IDO"/>
    <property type="match status" value="1"/>
</dbReference>
<dbReference type="SUPFAM" id="SSF140959">
    <property type="entry name" value="Indolic compounds 2,3-dioxygenase-like"/>
    <property type="match status" value="1"/>
</dbReference>
<comment type="similarity">
    <text evidence="1">Belongs to the indoleamine 2,3-dioxygenase family.</text>
</comment>
<evidence type="ECO:0000256" key="4">
    <source>
        <dbReference type="PIRSR" id="PIRSR600898-1"/>
    </source>
</evidence>
<dbReference type="STRING" id="154538.A0A1M2VM49"/>
<dbReference type="OMA" id="SNKIMEP"/>
<sequence length="469" mass="52350">MVNRLLDGTAERTTYRGVRSDGPTSEPFSNRLFDVAPESGFIPAQPLAKLKDEFALWERALADAPRVLKLSEDKGEEARAKFMDGERWRQQLRTVSTFPKMQPLETHSITQWPVLDAARLGNKLCVLRRAHLVLTALQHFYIHSLPAQPTNAPIVIPKPLSIPLLYVSGKIDMPPILTFADIVLWNWELVNPDLPVSLDNMRFLTVFSGTETERNFYALSVAAEMRGAEMLRIFERFMNLPCLNERSAIAAVTRDLERLVTVIDEMSTILQGARENIDPHTFYWAVRPWWNGSSSTAPWVFEGGPPNASYDLGGASAGQSSVMHALDLFLDVDHALKQARQPPPSADNRRADTSFMEKMRRYMPAEHRVYLAELAKRPVRDVVLRTPALCGPYNAAVDALKRFRDGHIRIGTLYIISQARSTPPAYMGGAEAFKQKGDLSVAVGTGGNPLSTLLKAGRDATQRTTLRGD</sequence>